<dbReference type="PROSITE" id="PS00086">
    <property type="entry name" value="CYTOCHROME_P450"/>
    <property type="match status" value="1"/>
</dbReference>
<keyword evidence="7 10" id="KW-0503">Monooxygenase</keyword>
<comment type="subcellular location">
    <subcellularLocation>
        <location evidence="2">Endoplasmic reticulum membrane</location>
    </subcellularLocation>
</comment>
<evidence type="ECO:0000256" key="1">
    <source>
        <dbReference type="ARBA" id="ARBA00001971"/>
    </source>
</evidence>
<evidence type="ECO:0000256" key="10">
    <source>
        <dbReference type="RuleBase" id="RU000461"/>
    </source>
</evidence>
<dbReference type="PANTHER" id="PTHR24291:SF189">
    <property type="entry name" value="CYTOCHROME P450 4C3-RELATED"/>
    <property type="match status" value="1"/>
</dbReference>
<evidence type="ECO:0000256" key="11">
    <source>
        <dbReference type="SAM" id="Phobius"/>
    </source>
</evidence>
<keyword evidence="8 11" id="KW-0472">Membrane</keyword>
<evidence type="ECO:0000256" key="8">
    <source>
        <dbReference type="ARBA" id="ARBA00023136"/>
    </source>
</evidence>
<keyword evidence="11" id="KW-1133">Transmembrane helix</keyword>
<dbReference type="Gene3D" id="1.10.630.10">
    <property type="entry name" value="Cytochrome P450"/>
    <property type="match status" value="1"/>
</dbReference>
<dbReference type="GO" id="GO:0004497">
    <property type="term" value="F:monooxygenase activity"/>
    <property type="evidence" value="ECO:0007669"/>
    <property type="project" value="UniProtKB-KW"/>
</dbReference>
<dbReference type="GO" id="GO:0005789">
    <property type="term" value="C:endoplasmic reticulum membrane"/>
    <property type="evidence" value="ECO:0007669"/>
    <property type="project" value="UniProtKB-SubCell"/>
</dbReference>
<dbReference type="PRINTS" id="PR00385">
    <property type="entry name" value="P450"/>
</dbReference>
<dbReference type="Proteomes" id="UP001054837">
    <property type="component" value="Unassembled WGS sequence"/>
</dbReference>
<comment type="cofactor">
    <cofactor evidence="1 9">
        <name>heme</name>
        <dbReference type="ChEBI" id="CHEBI:30413"/>
    </cofactor>
</comment>
<protein>
    <submittedName>
        <fullName evidence="12">Cytochrome P450 4c3</fullName>
    </submittedName>
</protein>
<dbReference type="GO" id="GO:0005506">
    <property type="term" value="F:iron ion binding"/>
    <property type="evidence" value="ECO:0007669"/>
    <property type="project" value="InterPro"/>
</dbReference>
<evidence type="ECO:0000256" key="6">
    <source>
        <dbReference type="ARBA" id="ARBA00023004"/>
    </source>
</evidence>
<dbReference type="InterPro" id="IPR050196">
    <property type="entry name" value="Cytochrome_P450_Monoox"/>
</dbReference>
<evidence type="ECO:0000256" key="2">
    <source>
        <dbReference type="ARBA" id="ARBA00004586"/>
    </source>
</evidence>
<gene>
    <name evidence="12" type="primary">Cyp4c3</name>
    <name evidence="12" type="ORF">CDAR_87871</name>
</gene>
<evidence type="ECO:0000256" key="7">
    <source>
        <dbReference type="ARBA" id="ARBA00023033"/>
    </source>
</evidence>
<keyword evidence="6 9" id="KW-0408">Iron</keyword>
<keyword evidence="9 10" id="KW-0479">Metal-binding</keyword>
<keyword evidence="4 9" id="KW-0349">Heme</keyword>
<dbReference type="PANTHER" id="PTHR24291">
    <property type="entry name" value="CYTOCHROME P450 FAMILY 4"/>
    <property type="match status" value="1"/>
</dbReference>
<dbReference type="InterPro" id="IPR017972">
    <property type="entry name" value="Cyt_P450_CS"/>
</dbReference>
<keyword evidence="13" id="KW-1185">Reference proteome</keyword>
<sequence length="542" mass="63606">MDRFMLQSVNGIYVLITTSLFLLLCYYIKIYVSTRRLVKYANKLPALKLRFYHLLGHVSLLLAQRRHQQMDISPHIYDFQHLLGYNLLFSKGNLSNLWQIYYPFVCVFKADSVEVILNHSTELKKAWFYELLHPWIGQGLLTSYDEKWRRRRKMLTPAFHFNILKDFLPVFNKQSNILTHVLKEFTNQEFVDVVPLITSCSLDIICESILGKEMHTQTQPTTPYVKAVVSLTNSVFKRMQSPWVWNDFLFRISPFGRRFARDLATAHNFTKQVISEKKESLMKRNNREIPADSSHEEVEGSKHGKKLALMDLLLEEHFKNNSISEEEIREEVDTFTFEGHDTTSIAMSWCLWLVGLHPWVQDTIHEELDGIFDTDDRDATTEDLKDMKYLECVIKESLRLYPSVPAVGRMLRNDVQIEDQVIPEGSMCVVYTYLLHRDPKVFPNPEKFDPDRFSSENSAGRHPFAYVPFSAGPRNCIGQKFALMEEKTVLSSILRKYKVRSLDPRDKVLPLDEIVLRPYQGLRMQIRERNQPFDFNSIYYYP</sequence>
<dbReference type="InterPro" id="IPR036396">
    <property type="entry name" value="Cyt_P450_sf"/>
</dbReference>
<comment type="caution">
    <text evidence="12">The sequence shown here is derived from an EMBL/GenBank/DDBJ whole genome shotgun (WGS) entry which is preliminary data.</text>
</comment>
<keyword evidence="5" id="KW-0256">Endoplasmic reticulum</keyword>
<keyword evidence="10" id="KW-0560">Oxidoreductase</keyword>
<dbReference type="GO" id="GO:0016705">
    <property type="term" value="F:oxidoreductase activity, acting on paired donors, with incorporation or reduction of molecular oxygen"/>
    <property type="evidence" value="ECO:0007669"/>
    <property type="project" value="InterPro"/>
</dbReference>
<dbReference type="Pfam" id="PF00067">
    <property type="entry name" value="p450"/>
    <property type="match status" value="1"/>
</dbReference>
<evidence type="ECO:0000313" key="12">
    <source>
        <dbReference type="EMBL" id="GIY28472.1"/>
    </source>
</evidence>
<evidence type="ECO:0000256" key="9">
    <source>
        <dbReference type="PIRSR" id="PIRSR602401-1"/>
    </source>
</evidence>
<evidence type="ECO:0000256" key="4">
    <source>
        <dbReference type="ARBA" id="ARBA00022617"/>
    </source>
</evidence>
<comment type="similarity">
    <text evidence="3 10">Belongs to the cytochrome P450 family.</text>
</comment>
<keyword evidence="11" id="KW-0812">Transmembrane</keyword>
<accession>A0AAV4S6T1</accession>
<dbReference type="EMBL" id="BPLQ01007175">
    <property type="protein sequence ID" value="GIY28472.1"/>
    <property type="molecule type" value="Genomic_DNA"/>
</dbReference>
<dbReference type="GO" id="GO:0020037">
    <property type="term" value="F:heme binding"/>
    <property type="evidence" value="ECO:0007669"/>
    <property type="project" value="InterPro"/>
</dbReference>
<feature type="binding site" description="axial binding residue" evidence="9">
    <location>
        <position position="476"/>
    </location>
    <ligand>
        <name>heme</name>
        <dbReference type="ChEBI" id="CHEBI:30413"/>
    </ligand>
    <ligandPart>
        <name>Fe</name>
        <dbReference type="ChEBI" id="CHEBI:18248"/>
    </ligandPart>
</feature>
<organism evidence="12 13">
    <name type="scientific">Caerostris darwini</name>
    <dbReference type="NCBI Taxonomy" id="1538125"/>
    <lineage>
        <taxon>Eukaryota</taxon>
        <taxon>Metazoa</taxon>
        <taxon>Ecdysozoa</taxon>
        <taxon>Arthropoda</taxon>
        <taxon>Chelicerata</taxon>
        <taxon>Arachnida</taxon>
        <taxon>Araneae</taxon>
        <taxon>Araneomorphae</taxon>
        <taxon>Entelegynae</taxon>
        <taxon>Araneoidea</taxon>
        <taxon>Araneidae</taxon>
        <taxon>Caerostris</taxon>
    </lineage>
</organism>
<dbReference type="InterPro" id="IPR001128">
    <property type="entry name" value="Cyt_P450"/>
</dbReference>
<name>A0AAV4S6T1_9ARAC</name>
<reference evidence="12 13" key="1">
    <citation type="submission" date="2021-06" db="EMBL/GenBank/DDBJ databases">
        <title>Caerostris darwini draft genome.</title>
        <authorList>
            <person name="Kono N."/>
            <person name="Arakawa K."/>
        </authorList>
    </citation>
    <scope>NUCLEOTIDE SEQUENCE [LARGE SCALE GENOMIC DNA]</scope>
</reference>
<dbReference type="AlphaFoldDB" id="A0AAV4S6T1"/>
<dbReference type="InterPro" id="IPR002401">
    <property type="entry name" value="Cyt_P450_E_grp-I"/>
</dbReference>
<proteinExistence type="inferred from homology"/>
<dbReference type="SUPFAM" id="SSF48264">
    <property type="entry name" value="Cytochrome P450"/>
    <property type="match status" value="1"/>
</dbReference>
<feature type="transmembrane region" description="Helical" evidence="11">
    <location>
        <begin position="12"/>
        <end position="32"/>
    </location>
</feature>
<evidence type="ECO:0000256" key="5">
    <source>
        <dbReference type="ARBA" id="ARBA00022824"/>
    </source>
</evidence>
<evidence type="ECO:0000313" key="13">
    <source>
        <dbReference type="Proteomes" id="UP001054837"/>
    </source>
</evidence>
<dbReference type="PRINTS" id="PR00463">
    <property type="entry name" value="EP450I"/>
</dbReference>
<evidence type="ECO:0000256" key="3">
    <source>
        <dbReference type="ARBA" id="ARBA00010617"/>
    </source>
</evidence>